<keyword evidence="3" id="KW-1185">Reference proteome</keyword>
<proteinExistence type="predicted"/>
<feature type="region of interest" description="Disordered" evidence="1">
    <location>
        <begin position="1"/>
        <end position="41"/>
    </location>
</feature>
<dbReference type="PANTHER" id="PTHR34685:SF2">
    <property type="entry name" value="RED CHLOROPHYLL CATABOLITE REDUCTASE, CHLOROPLASTIC"/>
    <property type="match status" value="1"/>
</dbReference>
<name>A0A2I0B7J9_9ASPA</name>
<feature type="compositionally biased region" description="Low complexity" evidence="1">
    <location>
        <begin position="8"/>
        <end position="21"/>
    </location>
</feature>
<dbReference type="EC" id="1.3.7.12" evidence="2"/>
<evidence type="ECO:0000313" key="3">
    <source>
        <dbReference type="Proteomes" id="UP000236161"/>
    </source>
</evidence>
<protein>
    <submittedName>
        <fullName evidence="2">Red chlorophyll catabolite reductase, chloroplastic</fullName>
        <ecNumber evidence="2">1.3.7.12</ecNumber>
    </submittedName>
</protein>
<accession>A0A2I0B7J9</accession>
<dbReference type="EMBL" id="KZ451907">
    <property type="protein sequence ID" value="PKA63778.1"/>
    <property type="molecule type" value="Genomic_DNA"/>
</dbReference>
<dbReference type="InterPro" id="IPR009439">
    <property type="entry name" value="RCC_reductase"/>
</dbReference>
<dbReference type="Proteomes" id="UP000236161">
    <property type="component" value="Unassembled WGS sequence"/>
</dbReference>
<evidence type="ECO:0000256" key="1">
    <source>
        <dbReference type="SAM" id="MobiDB-lite"/>
    </source>
</evidence>
<dbReference type="Gene3D" id="3.40.1500.20">
    <property type="match status" value="1"/>
</dbReference>
<dbReference type="GO" id="GO:0051743">
    <property type="term" value="F:red chlorophyll catabolite reductase activity"/>
    <property type="evidence" value="ECO:0007669"/>
    <property type="project" value="InterPro"/>
</dbReference>
<dbReference type="GO" id="GO:0015996">
    <property type="term" value="P:chlorophyll catabolic process"/>
    <property type="evidence" value="ECO:0007669"/>
    <property type="project" value="TreeGrafter"/>
</dbReference>
<dbReference type="AlphaFoldDB" id="A0A2I0B7J9"/>
<dbReference type="Pfam" id="PF06405">
    <property type="entry name" value="RCC_reductase"/>
    <property type="match status" value="1"/>
</dbReference>
<organism evidence="2 3">
    <name type="scientific">Apostasia shenzhenica</name>
    <dbReference type="NCBI Taxonomy" id="1088818"/>
    <lineage>
        <taxon>Eukaryota</taxon>
        <taxon>Viridiplantae</taxon>
        <taxon>Streptophyta</taxon>
        <taxon>Embryophyta</taxon>
        <taxon>Tracheophyta</taxon>
        <taxon>Spermatophyta</taxon>
        <taxon>Magnoliopsida</taxon>
        <taxon>Liliopsida</taxon>
        <taxon>Asparagales</taxon>
        <taxon>Orchidaceae</taxon>
        <taxon>Apostasioideae</taxon>
        <taxon>Apostasia</taxon>
    </lineage>
</organism>
<dbReference type="OrthoDB" id="26525at2759"/>
<dbReference type="PANTHER" id="PTHR34685">
    <property type="entry name" value="RED CHLOROPHYLL CATABOLITE REDUCTASE, CHLOROPLASTIC"/>
    <property type="match status" value="1"/>
</dbReference>
<evidence type="ECO:0000313" key="2">
    <source>
        <dbReference type="EMBL" id="PKA63778.1"/>
    </source>
</evidence>
<keyword evidence="2" id="KW-0560">Oxidoreductase</keyword>
<sequence length="309" mass="33466">MPVLTSHSFSFLSSSFPSPSLRRIHSPPTPTTPSSARASMGSPVASFPYLPPANRNLMLDLLAAVDRRLNPSLLPSTVPPGVLLFQNPQGSSHGSVDIRSGSPSSSVDFVLKSWLHCKLPGPGEMNTASLSAFLNSSTDAPHLMVELIQGGPASLVLVIDLLPRRDLVLHPDYLEEFYQLTDLDSPRRDLEELRLVSPYRSPSLFVRSILSPTAVALTVDCGEEAAAMERIISGEVGAAAKKAVAVWLERCAGGGGRPVVEEEREALERRDGLIKRKIVETDLVANLPRMFGTEVAERVVGEIQKVFRV</sequence>
<gene>
    <name evidence="2" type="primary">RCCR</name>
    <name evidence="2" type="ORF">AXF42_Ash017062</name>
</gene>
<dbReference type="STRING" id="1088818.A0A2I0B7J9"/>
<dbReference type="GO" id="GO:0009507">
    <property type="term" value="C:chloroplast"/>
    <property type="evidence" value="ECO:0007669"/>
    <property type="project" value="TreeGrafter"/>
</dbReference>
<reference evidence="2 3" key="1">
    <citation type="journal article" date="2017" name="Nature">
        <title>The Apostasia genome and the evolution of orchids.</title>
        <authorList>
            <person name="Zhang G.Q."/>
            <person name="Liu K.W."/>
            <person name="Li Z."/>
            <person name="Lohaus R."/>
            <person name="Hsiao Y.Y."/>
            <person name="Niu S.C."/>
            <person name="Wang J.Y."/>
            <person name="Lin Y.C."/>
            <person name="Xu Q."/>
            <person name="Chen L.J."/>
            <person name="Yoshida K."/>
            <person name="Fujiwara S."/>
            <person name="Wang Z.W."/>
            <person name="Zhang Y.Q."/>
            <person name="Mitsuda N."/>
            <person name="Wang M."/>
            <person name="Liu G.H."/>
            <person name="Pecoraro L."/>
            <person name="Huang H.X."/>
            <person name="Xiao X.J."/>
            <person name="Lin M."/>
            <person name="Wu X.Y."/>
            <person name="Wu W.L."/>
            <person name="Chen Y.Y."/>
            <person name="Chang S.B."/>
            <person name="Sakamoto S."/>
            <person name="Ohme-Takagi M."/>
            <person name="Yagi M."/>
            <person name="Zeng S.J."/>
            <person name="Shen C.Y."/>
            <person name="Yeh C.M."/>
            <person name="Luo Y.B."/>
            <person name="Tsai W.C."/>
            <person name="Van de Peer Y."/>
            <person name="Liu Z.J."/>
        </authorList>
    </citation>
    <scope>NUCLEOTIDE SEQUENCE [LARGE SCALE GENOMIC DNA]</scope>
    <source>
        <strain evidence="3">cv. Shenzhen</strain>
        <tissue evidence="2">Stem</tissue>
    </source>
</reference>